<dbReference type="EMBL" id="MGFS01000027">
    <property type="protein sequence ID" value="OGM11017.1"/>
    <property type="molecule type" value="Genomic_DNA"/>
</dbReference>
<evidence type="ECO:0000313" key="1">
    <source>
        <dbReference type="EMBL" id="OGM11017.1"/>
    </source>
</evidence>
<sequence>MSCEWIVAIGHPTDQEKTECCKGGTMCCARITYGLTKAVLENPDNTIPNRDAKLQELEALGLSLDCIRTSIS</sequence>
<evidence type="ECO:0000313" key="2">
    <source>
        <dbReference type="Proteomes" id="UP000177053"/>
    </source>
</evidence>
<protein>
    <submittedName>
        <fullName evidence="1">Uncharacterized protein</fullName>
    </submittedName>
</protein>
<comment type="caution">
    <text evidence="1">The sequence shown here is derived from an EMBL/GenBank/DDBJ whole genome shotgun (WGS) entry which is preliminary data.</text>
</comment>
<proteinExistence type="predicted"/>
<dbReference type="Proteomes" id="UP000177053">
    <property type="component" value="Unassembled WGS sequence"/>
</dbReference>
<gene>
    <name evidence="1" type="ORF">A2Z22_04095</name>
</gene>
<dbReference type="AlphaFoldDB" id="A0A1F7X7I5"/>
<organism evidence="1 2">
    <name type="scientific">Candidatus Woesebacteria bacterium RBG_16_34_12</name>
    <dbReference type="NCBI Taxonomy" id="1802480"/>
    <lineage>
        <taxon>Bacteria</taxon>
        <taxon>Candidatus Woeseibacteriota</taxon>
    </lineage>
</organism>
<accession>A0A1F7X7I5</accession>
<name>A0A1F7X7I5_9BACT</name>
<reference evidence="1 2" key="1">
    <citation type="journal article" date="2016" name="Nat. Commun.">
        <title>Thousands of microbial genomes shed light on interconnected biogeochemical processes in an aquifer system.</title>
        <authorList>
            <person name="Anantharaman K."/>
            <person name="Brown C.T."/>
            <person name="Hug L.A."/>
            <person name="Sharon I."/>
            <person name="Castelle C.J."/>
            <person name="Probst A.J."/>
            <person name="Thomas B.C."/>
            <person name="Singh A."/>
            <person name="Wilkins M.J."/>
            <person name="Karaoz U."/>
            <person name="Brodie E.L."/>
            <person name="Williams K.H."/>
            <person name="Hubbard S.S."/>
            <person name="Banfield J.F."/>
        </authorList>
    </citation>
    <scope>NUCLEOTIDE SEQUENCE [LARGE SCALE GENOMIC DNA]</scope>
</reference>